<evidence type="ECO:0000313" key="2">
    <source>
        <dbReference type="Proteomes" id="UP000221763"/>
    </source>
</evidence>
<sequence>MRVKITSKDNPLKPTIVGMSRKSYDFLLEECKTPDDLKRWSEAKIIIETDDILEIEVLEDNE</sequence>
<name>A0AAP8FZT8_STRMC</name>
<proteinExistence type="predicted"/>
<dbReference type="Proteomes" id="UP000221763">
    <property type="component" value="Unassembled WGS sequence"/>
</dbReference>
<dbReference type="AlphaFoldDB" id="A0AAP8FZT8"/>
<accession>A0AAP8FZT8</accession>
<reference evidence="1 2" key="1">
    <citation type="submission" date="2017-10" db="EMBL/GenBank/DDBJ databases">
        <title>Whole-genome sequence of three Streptococcus macedonicus strains isolated from Italian cheeses of the Veneto region.</title>
        <authorList>
            <person name="Treu L."/>
            <person name="De Diego-Diaz B."/>
            <person name="Papadimitriou K."/>
            <person name="Tsakalidou E."/>
            <person name="Corich V."/>
            <person name="Giacomini A."/>
        </authorList>
    </citation>
    <scope>NUCLEOTIDE SEQUENCE [LARGE SCALE GENOMIC DNA]</scope>
    <source>
        <strain evidence="1 2">19AS</strain>
    </source>
</reference>
<protein>
    <submittedName>
        <fullName evidence="1">Uncharacterized protein</fullName>
    </submittedName>
</protein>
<evidence type="ECO:0000313" key="1">
    <source>
        <dbReference type="EMBL" id="PHV57669.1"/>
    </source>
</evidence>
<comment type="caution">
    <text evidence="1">The sequence shown here is derived from an EMBL/GenBank/DDBJ whole genome shotgun (WGS) entry which is preliminary data.</text>
</comment>
<dbReference type="RefSeq" id="WP_099421176.1">
    <property type="nucleotide sequence ID" value="NZ_PEBN01000022.1"/>
</dbReference>
<organism evidence="1 2">
    <name type="scientific">Streptococcus macedonicus</name>
    <name type="common">Streptococcus gallolyticus macedonicus</name>
    <dbReference type="NCBI Taxonomy" id="59310"/>
    <lineage>
        <taxon>Bacteria</taxon>
        <taxon>Bacillati</taxon>
        <taxon>Bacillota</taxon>
        <taxon>Bacilli</taxon>
        <taxon>Lactobacillales</taxon>
        <taxon>Streptococcaceae</taxon>
        <taxon>Streptococcus</taxon>
    </lineage>
</organism>
<gene>
    <name evidence="1" type="ORF">CS009_04865</name>
</gene>
<dbReference type="EMBL" id="PEBN01000022">
    <property type="protein sequence ID" value="PHV57669.1"/>
    <property type="molecule type" value="Genomic_DNA"/>
</dbReference>